<evidence type="ECO:0000256" key="2">
    <source>
        <dbReference type="ARBA" id="ARBA00022679"/>
    </source>
</evidence>
<dbReference type="InterPro" id="IPR012967">
    <property type="entry name" value="COMT_dimerisation"/>
</dbReference>
<dbReference type="Pfam" id="PF08100">
    <property type="entry name" value="Dimerisation"/>
    <property type="match status" value="1"/>
</dbReference>
<keyword evidence="7" id="KW-1185">Reference proteome</keyword>
<dbReference type="CDD" id="cd02440">
    <property type="entry name" value="AdoMet_MTases"/>
    <property type="match status" value="1"/>
</dbReference>
<feature type="domain" description="O-methyltransferase dimerisation" evidence="5">
    <location>
        <begin position="20"/>
        <end position="91"/>
    </location>
</feature>
<evidence type="ECO:0000259" key="5">
    <source>
        <dbReference type="Pfam" id="PF08100"/>
    </source>
</evidence>
<dbReference type="Gene3D" id="3.40.50.150">
    <property type="entry name" value="Vaccinia Virus protein VP39"/>
    <property type="match status" value="1"/>
</dbReference>
<dbReference type="RefSeq" id="WP_397088189.1">
    <property type="nucleotide sequence ID" value="NZ_JBITGY010000010.1"/>
</dbReference>
<dbReference type="InterPro" id="IPR029063">
    <property type="entry name" value="SAM-dependent_MTases_sf"/>
</dbReference>
<dbReference type="SUPFAM" id="SSF53335">
    <property type="entry name" value="S-adenosyl-L-methionine-dependent methyltransferases"/>
    <property type="match status" value="1"/>
</dbReference>
<evidence type="ECO:0000313" key="6">
    <source>
        <dbReference type="EMBL" id="MFI6502716.1"/>
    </source>
</evidence>
<dbReference type="Pfam" id="PF00891">
    <property type="entry name" value="Methyltransf_2"/>
    <property type="match status" value="1"/>
</dbReference>
<dbReference type="InterPro" id="IPR016461">
    <property type="entry name" value="COMT-like"/>
</dbReference>
<dbReference type="SUPFAM" id="SSF46785">
    <property type="entry name" value="Winged helix' DNA-binding domain"/>
    <property type="match status" value="1"/>
</dbReference>
<dbReference type="GO" id="GO:0008168">
    <property type="term" value="F:methyltransferase activity"/>
    <property type="evidence" value="ECO:0007669"/>
    <property type="project" value="UniProtKB-KW"/>
</dbReference>
<dbReference type="GO" id="GO:0032259">
    <property type="term" value="P:methylation"/>
    <property type="evidence" value="ECO:0007669"/>
    <property type="project" value="UniProtKB-KW"/>
</dbReference>
<dbReference type="EMBL" id="JBITGY010000010">
    <property type="protein sequence ID" value="MFI6502716.1"/>
    <property type="molecule type" value="Genomic_DNA"/>
</dbReference>
<accession>A0ABW7Z3H8</accession>
<dbReference type="Proteomes" id="UP001612741">
    <property type="component" value="Unassembled WGS sequence"/>
</dbReference>
<proteinExistence type="predicted"/>
<name>A0ABW7Z3H8_9ACTN</name>
<dbReference type="PIRSF" id="PIRSF005739">
    <property type="entry name" value="O-mtase"/>
    <property type="match status" value="1"/>
</dbReference>
<dbReference type="Gene3D" id="1.10.10.10">
    <property type="entry name" value="Winged helix-like DNA-binding domain superfamily/Winged helix DNA-binding domain"/>
    <property type="match status" value="1"/>
</dbReference>
<keyword evidence="2" id="KW-0808">Transferase</keyword>
<keyword evidence="3" id="KW-0949">S-adenosyl-L-methionine</keyword>
<sequence length="344" mass="37459">MTANSSEPPDAAPIMILGRAFWGARTLISAVELGVFTELAQGELTLAQLRGRLGLHERGARDFLDALVALGMLHRSGGLYSNTPATAYYLDRAKPTYIGDLMELADDRGYRSWALLTAALRTGRAQSRETAGGEDLFKSMYTDEEAMRRFLRGMTGLTLPTAKAIAAAFPFEKYSTFLDVGGARGALAVQLAEAHPHLTGGVFDLPQVRPLFAEYVTEHGLTHRLSFYSGDFLTGPLPQAEILVMGHVLHDWDLETKRLLLRKAYEALPERGALIVYETLIDDDRATSAPGLLMSLNMLVDTQGGFDFTGAECVEWMLEAGFTSPSVTQLPALDGMVVGIKGTR</sequence>
<comment type="caution">
    <text evidence="6">The sequence shown here is derived from an EMBL/GenBank/DDBJ whole genome shotgun (WGS) entry which is preliminary data.</text>
</comment>
<feature type="domain" description="O-methyltransferase C-terminal" evidence="4">
    <location>
        <begin position="113"/>
        <end position="322"/>
    </location>
</feature>
<dbReference type="PANTHER" id="PTHR11746">
    <property type="entry name" value="O-METHYLTRANSFERASE"/>
    <property type="match status" value="1"/>
</dbReference>
<dbReference type="PROSITE" id="PS51683">
    <property type="entry name" value="SAM_OMT_II"/>
    <property type="match status" value="1"/>
</dbReference>
<evidence type="ECO:0000256" key="1">
    <source>
        <dbReference type="ARBA" id="ARBA00022603"/>
    </source>
</evidence>
<dbReference type="InterPro" id="IPR036390">
    <property type="entry name" value="WH_DNA-bd_sf"/>
</dbReference>
<keyword evidence="1 6" id="KW-0489">Methyltransferase</keyword>
<dbReference type="InterPro" id="IPR036388">
    <property type="entry name" value="WH-like_DNA-bd_sf"/>
</dbReference>
<dbReference type="InterPro" id="IPR001077">
    <property type="entry name" value="COMT_C"/>
</dbReference>
<reference evidence="6 7" key="1">
    <citation type="submission" date="2024-10" db="EMBL/GenBank/DDBJ databases">
        <title>The Natural Products Discovery Center: Release of the First 8490 Sequenced Strains for Exploring Actinobacteria Biosynthetic Diversity.</title>
        <authorList>
            <person name="Kalkreuter E."/>
            <person name="Kautsar S.A."/>
            <person name="Yang D."/>
            <person name="Bader C.D."/>
            <person name="Teijaro C.N."/>
            <person name="Fluegel L."/>
            <person name="Davis C.M."/>
            <person name="Simpson J.R."/>
            <person name="Lauterbach L."/>
            <person name="Steele A.D."/>
            <person name="Gui C."/>
            <person name="Meng S."/>
            <person name="Li G."/>
            <person name="Viehrig K."/>
            <person name="Ye F."/>
            <person name="Su P."/>
            <person name="Kiefer A.F."/>
            <person name="Nichols A."/>
            <person name="Cepeda A.J."/>
            <person name="Yan W."/>
            <person name="Fan B."/>
            <person name="Jiang Y."/>
            <person name="Adhikari A."/>
            <person name="Zheng C.-J."/>
            <person name="Schuster L."/>
            <person name="Cowan T.M."/>
            <person name="Smanski M.J."/>
            <person name="Chevrette M.G."/>
            <person name="De Carvalho L.P.S."/>
            <person name="Shen B."/>
        </authorList>
    </citation>
    <scope>NUCLEOTIDE SEQUENCE [LARGE SCALE GENOMIC DNA]</scope>
    <source>
        <strain evidence="6 7">NPDC050545</strain>
    </source>
</reference>
<evidence type="ECO:0000313" key="7">
    <source>
        <dbReference type="Proteomes" id="UP001612741"/>
    </source>
</evidence>
<protein>
    <submittedName>
        <fullName evidence="6">Methyltransferase</fullName>
    </submittedName>
</protein>
<evidence type="ECO:0000256" key="3">
    <source>
        <dbReference type="ARBA" id="ARBA00022691"/>
    </source>
</evidence>
<gene>
    <name evidence="6" type="ORF">ACIBG2_35430</name>
</gene>
<evidence type="ECO:0000259" key="4">
    <source>
        <dbReference type="Pfam" id="PF00891"/>
    </source>
</evidence>
<organism evidence="6 7">
    <name type="scientific">Nonomuraea typhae</name>
    <dbReference type="NCBI Taxonomy" id="2603600"/>
    <lineage>
        <taxon>Bacteria</taxon>
        <taxon>Bacillati</taxon>
        <taxon>Actinomycetota</taxon>
        <taxon>Actinomycetes</taxon>
        <taxon>Streptosporangiales</taxon>
        <taxon>Streptosporangiaceae</taxon>
        <taxon>Nonomuraea</taxon>
    </lineage>
</organism>